<dbReference type="HOGENOM" id="CLU_1692919_0_0_6"/>
<protein>
    <submittedName>
        <fullName evidence="1">Uncharacterized protein</fullName>
    </submittedName>
</protein>
<evidence type="ECO:0000313" key="1">
    <source>
        <dbReference type="EMBL" id="AIT09095.1"/>
    </source>
</evidence>
<organism evidence="1 2">
    <name type="scientific">Candidatus Francisella endociliophora</name>
    <dbReference type="NCBI Taxonomy" id="653937"/>
    <lineage>
        <taxon>Bacteria</taxon>
        <taxon>Pseudomonadati</taxon>
        <taxon>Pseudomonadota</taxon>
        <taxon>Gammaproteobacteria</taxon>
        <taxon>Thiotrichales</taxon>
        <taxon>Francisellaceae</taxon>
        <taxon>Francisella</taxon>
    </lineage>
</organism>
<dbReference type="InterPro" id="IPR013324">
    <property type="entry name" value="RNA_pol_sigma_r3/r4-like"/>
</dbReference>
<name>A0A097ENF6_9GAMM</name>
<sequence>MIYKNKYGYDFSNLNNTEVSVYKRRLEGETLVNIANDLCKSPERIRQIYSKAQRKSKGKFLKDTSITEYHINLVENGILIPFRDAGKCIGTLSEEVIYFITNNFKKSWVEAYEMFLRSVDIDYICRQMKDPKISNRIHQVMMQKEEIQKYYSIGG</sequence>
<dbReference type="KEGG" id="frf:LO80_03325"/>
<dbReference type="EMBL" id="CP009574">
    <property type="protein sequence ID" value="AIT09095.1"/>
    <property type="molecule type" value="Genomic_DNA"/>
</dbReference>
<gene>
    <name evidence="1" type="ORF">LO80_03325</name>
</gene>
<dbReference type="STRING" id="1547445.LO80_03325"/>
<evidence type="ECO:0000313" key="2">
    <source>
        <dbReference type="Proteomes" id="UP000029672"/>
    </source>
</evidence>
<keyword evidence="2" id="KW-1185">Reference proteome</keyword>
<reference evidence="1 2" key="1">
    <citation type="submission" date="2014-10" db="EMBL/GenBank/DDBJ databases">
        <title>Whole genome sequence of Francisella endociliophora strain FSC1006, isolated from a laboratory culture of the marine ciliate Euplotes raikovi.</title>
        <authorList>
            <person name="Granberg M."/>
            <person name="Backman S."/>
            <person name="Lundmark E."/>
            <person name="Nilsson E."/>
            <person name="Karlsson E."/>
            <person name="Thelaus J."/>
            <person name="Ohrman C."/>
            <person name="Larkeryd A."/>
            <person name="Stenberg P."/>
        </authorList>
    </citation>
    <scope>NUCLEOTIDE SEQUENCE [LARGE SCALE GENOMIC DNA]</scope>
    <source>
        <strain evidence="1 2">FSC1006</strain>
    </source>
</reference>
<dbReference type="SUPFAM" id="SSF88659">
    <property type="entry name" value="Sigma3 and sigma4 domains of RNA polymerase sigma factors"/>
    <property type="match status" value="1"/>
</dbReference>
<dbReference type="AlphaFoldDB" id="A0A097ENF6"/>
<accession>A0A097ENF6</accession>
<dbReference type="Proteomes" id="UP000029672">
    <property type="component" value="Chromosome"/>
</dbReference>
<dbReference type="RefSeq" id="WP_040008526.1">
    <property type="nucleotide sequence ID" value="NZ_CP009574.1"/>
</dbReference>
<proteinExistence type="predicted"/>